<evidence type="ECO:0000256" key="4">
    <source>
        <dbReference type="ARBA" id="ARBA00022727"/>
    </source>
</evidence>
<dbReference type="InterPro" id="IPR018095">
    <property type="entry name" value="Thymidylate_kin_CS"/>
</dbReference>
<evidence type="ECO:0000259" key="8">
    <source>
        <dbReference type="Pfam" id="PF02223"/>
    </source>
</evidence>
<dbReference type="GO" id="GO:0006227">
    <property type="term" value="P:dUDP biosynthetic process"/>
    <property type="evidence" value="ECO:0007669"/>
    <property type="project" value="TreeGrafter"/>
</dbReference>
<feature type="domain" description="Thymidylate kinase-like" evidence="8">
    <location>
        <begin position="12"/>
        <end position="119"/>
    </location>
</feature>
<sequence length="133" mass="15510">VAKRIRRKLYVDKAIVVCDRFNLSTLAYQAGGRKLDAKTTSRLAKFATGGLEPDITVLVDLDVETAFRRLRRTQDRIEQAGVEFHRRVRQAYLQYARRAPARIRRFDGAKEKMMLHREIYKQINDFLTNKGVL</sequence>
<keyword evidence="3" id="KW-0808">Transferase</keyword>
<gene>
    <name evidence="9" type="ORF">GF359_04435</name>
</gene>
<comment type="caution">
    <text evidence="9">The sequence shown here is derived from an EMBL/GenBank/DDBJ whole genome shotgun (WGS) entry which is preliminary data.</text>
</comment>
<reference evidence="9" key="1">
    <citation type="submission" date="2019-11" db="EMBL/GenBank/DDBJ databases">
        <title>Microbial mats filling the niche in hypersaline microbial mats.</title>
        <authorList>
            <person name="Wong H.L."/>
            <person name="Macleod F.I."/>
            <person name="White R.A. III"/>
            <person name="Burns B.P."/>
        </authorList>
    </citation>
    <scope>NUCLEOTIDE SEQUENCE</scope>
    <source>
        <strain evidence="9">Bin_327</strain>
    </source>
</reference>
<proteinExistence type="inferred from homology"/>
<dbReference type="GO" id="GO:0005524">
    <property type="term" value="F:ATP binding"/>
    <property type="evidence" value="ECO:0007669"/>
    <property type="project" value="UniProtKB-KW"/>
</dbReference>
<dbReference type="EC" id="2.7.4.9" evidence="2"/>
<dbReference type="Pfam" id="PF02223">
    <property type="entry name" value="Thymidylate_kin"/>
    <property type="match status" value="1"/>
</dbReference>
<evidence type="ECO:0000256" key="7">
    <source>
        <dbReference type="ARBA" id="ARBA00022840"/>
    </source>
</evidence>
<evidence type="ECO:0000313" key="9">
    <source>
        <dbReference type="EMBL" id="MBD3364444.1"/>
    </source>
</evidence>
<keyword evidence="5" id="KW-0547">Nucleotide-binding</keyword>
<evidence type="ECO:0000256" key="6">
    <source>
        <dbReference type="ARBA" id="ARBA00022777"/>
    </source>
</evidence>
<evidence type="ECO:0000313" key="10">
    <source>
        <dbReference type="Proteomes" id="UP000630660"/>
    </source>
</evidence>
<keyword evidence="7" id="KW-0067">ATP-binding</keyword>
<evidence type="ECO:0000256" key="5">
    <source>
        <dbReference type="ARBA" id="ARBA00022741"/>
    </source>
</evidence>
<feature type="non-terminal residue" evidence="9">
    <location>
        <position position="1"/>
    </location>
</feature>
<dbReference type="SUPFAM" id="SSF52540">
    <property type="entry name" value="P-loop containing nucleoside triphosphate hydrolases"/>
    <property type="match status" value="1"/>
</dbReference>
<comment type="similarity">
    <text evidence="1">Belongs to the thymidylate kinase family.</text>
</comment>
<dbReference type="PANTHER" id="PTHR10344">
    <property type="entry name" value="THYMIDYLATE KINASE"/>
    <property type="match status" value="1"/>
</dbReference>
<evidence type="ECO:0000256" key="2">
    <source>
        <dbReference type="ARBA" id="ARBA00012980"/>
    </source>
</evidence>
<dbReference type="PANTHER" id="PTHR10344:SF4">
    <property type="entry name" value="UMP-CMP KINASE 2, MITOCHONDRIAL"/>
    <property type="match status" value="1"/>
</dbReference>
<dbReference type="GO" id="GO:0006233">
    <property type="term" value="P:dTDP biosynthetic process"/>
    <property type="evidence" value="ECO:0007669"/>
    <property type="project" value="InterPro"/>
</dbReference>
<dbReference type="CDD" id="cd01672">
    <property type="entry name" value="TMPK"/>
    <property type="match status" value="1"/>
</dbReference>
<keyword evidence="6 9" id="KW-0418">Kinase</keyword>
<name>A0A9D5KA51_UNCW3</name>
<dbReference type="Proteomes" id="UP000630660">
    <property type="component" value="Unassembled WGS sequence"/>
</dbReference>
<dbReference type="GO" id="GO:0004798">
    <property type="term" value="F:dTMP kinase activity"/>
    <property type="evidence" value="ECO:0007669"/>
    <property type="project" value="UniProtKB-EC"/>
</dbReference>
<protein>
    <recommendedName>
        <fullName evidence="2">dTMP kinase</fullName>
        <ecNumber evidence="2">2.7.4.9</ecNumber>
    </recommendedName>
</protein>
<keyword evidence="4" id="KW-0545">Nucleotide biosynthesis</keyword>
<accession>A0A9D5KA51</accession>
<dbReference type="PROSITE" id="PS01331">
    <property type="entry name" value="THYMIDYLATE_KINASE"/>
    <property type="match status" value="1"/>
</dbReference>
<dbReference type="InterPro" id="IPR027417">
    <property type="entry name" value="P-loop_NTPase"/>
</dbReference>
<evidence type="ECO:0000256" key="3">
    <source>
        <dbReference type="ARBA" id="ARBA00022679"/>
    </source>
</evidence>
<dbReference type="GO" id="GO:0006235">
    <property type="term" value="P:dTTP biosynthetic process"/>
    <property type="evidence" value="ECO:0007669"/>
    <property type="project" value="TreeGrafter"/>
</dbReference>
<organism evidence="9 10">
    <name type="scientific">candidate division WOR-3 bacterium</name>
    <dbReference type="NCBI Taxonomy" id="2052148"/>
    <lineage>
        <taxon>Bacteria</taxon>
        <taxon>Bacteria division WOR-3</taxon>
    </lineage>
</organism>
<dbReference type="GO" id="GO:0005829">
    <property type="term" value="C:cytosol"/>
    <property type="evidence" value="ECO:0007669"/>
    <property type="project" value="TreeGrafter"/>
</dbReference>
<dbReference type="EMBL" id="WJKJ01000144">
    <property type="protein sequence ID" value="MBD3364444.1"/>
    <property type="molecule type" value="Genomic_DNA"/>
</dbReference>
<evidence type="ECO:0000256" key="1">
    <source>
        <dbReference type="ARBA" id="ARBA00009776"/>
    </source>
</evidence>
<dbReference type="InterPro" id="IPR039430">
    <property type="entry name" value="Thymidylate_kin-like_dom"/>
</dbReference>
<dbReference type="AlphaFoldDB" id="A0A9D5KA51"/>
<dbReference type="Gene3D" id="3.40.50.300">
    <property type="entry name" value="P-loop containing nucleotide triphosphate hydrolases"/>
    <property type="match status" value="1"/>
</dbReference>